<name>A0A0F3RNR2_ORITS</name>
<evidence type="ECO:0000313" key="1">
    <source>
        <dbReference type="EMBL" id="KJW07822.1"/>
    </source>
</evidence>
<comment type="caution">
    <text evidence="1">The sequence shown here is derived from an EMBL/GenBank/DDBJ whole genome shotgun (WGS) entry which is preliminary data.</text>
</comment>
<dbReference type="PATRIC" id="fig|1441384.3.peg.1654"/>
<reference evidence="1 2" key="1">
    <citation type="submission" date="2015-01" db="EMBL/GenBank/DDBJ databases">
        <title>Genome Sequencing of Rickettsiales.</title>
        <authorList>
            <person name="Daugherty S.C."/>
            <person name="Su Q."/>
            <person name="Abolude K."/>
            <person name="Beier-Sexton M."/>
            <person name="Carlyon J.A."/>
            <person name="Carter R."/>
            <person name="Day N.P."/>
            <person name="Dumler S.J."/>
            <person name="Dyachenko V."/>
            <person name="Godinez A."/>
            <person name="Kurtti T.J."/>
            <person name="Lichay M."/>
            <person name="Mullins K.E."/>
            <person name="Ott S."/>
            <person name="Pappas-Brown V."/>
            <person name="Paris D.H."/>
            <person name="Patel P."/>
            <person name="Richards A.L."/>
            <person name="Sadzewicz L."/>
            <person name="Sears K."/>
            <person name="Seidman D."/>
            <person name="Sengamalay N."/>
            <person name="Stenos J."/>
            <person name="Tallon L.J."/>
            <person name="Vincent G."/>
            <person name="Fraser C.M."/>
            <person name="Munderloh U."/>
            <person name="Dunning-Hotopp J.C."/>
        </authorList>
    </citation>
    <scope>NUCLEOTIDE SEQUENCE [LARGE SCALE GENOMIC DNA]</scope>
    <source>
        <strain evidence="1 2">UT144</strain>
    </source>
</reference>
<sequence length="150" mass="16738">MEDGSIAERNESDVAQELLQNSRTRALDTIRFILNTYRRKYAGYSYEKSRSYDIQAKASESILSAAANNQSPDENDVSLIAPLAEARSISVLDMAKLIQGKSQKGIKAIARCEALEDQAQSFIKKVATQEELSLFLSVFEENLKKTLSQI</sequence>
<accession>A0A0F3RNR2</accession>
<protein>
    <submittedName>
        <fullName evidence="1">Uncharacterized protein</fullName>
    </submittedName>
</protein>
<dbReference type="AlphaFoldDB" id="A0A0F3RNR2"/>
<proteinExistence type="predicted"/>
<dbReference type="EMBL" id="LAOR01000004">
    <property type="protein sequence ID" value="KJW07822.1"/>
    <property type="molecule type" value="Genomic_DNA"/>
</dbReference>
<evidence type="ECO:0000313" key="2">
    <source>
        <dbReference type="Proteomes" id="UP000033580"/>
    </source>
</evidence>
<organism evidence="1 2">
    <name type="scientific">Orientia tsutsugamushi str. UT144</name>
    <dbReference type="NCBI Taxonomy" id="1441384"/>
    <lineage>
        <taxon>Bacteria</taxon>
        <taxon>Pseudomonadati</taxon>
        <taxon>Pseudomonadota</taxon>
        <taxon>Alphaproteobacteria</taxon>
        <taxon>Rickettsiales</taxon>
        <taxon>Rickettsiaceae</taxon>
        <taxon>Rickettsieae</taxon>
        <taxon>Orientia</taxon>
    </lineage>
</organism>
<gene>
    <name evidence="1" type="ORF">OTUT144_0133</name>
</gene>
<dbReference type="Proteomes" id="UP000033580">
    <property type="component" value="Unassembled WGS sequence"/>
</dbReference>